<organism evidence="1 2">
    <name type="scientific">Hypoxylon rubiginosum</name>
    <dbReference type="NCBI Taxonomy" id="110542"/>
    <lineage>
        <taxon>Eukaryota</taxon>
        <taxon>Fungi</taxon>
        <taxon>Dikarya</taxon>
        <taxon>Ascomycota</taxon>
        <taxon>Pezizomycotina</taxon>
        <taxon>Sordariomycetes</taxon>
        <taxon>Xylariomycetidae</taxon>
        <taxon>Xylariales</taxon>
        <taxon>Hypoxylaceae</taxon>
        <taxon>Hypoxylon</taxon>
    </lineage>
</organism>
<keyword evidence="2" id="KW-1185">Reference proteome</keyword>
<proteinExistence type="predicted"/>
<comment type="caution">
    <text evidence="1">The sequence shown here is derived from an EMBL/GenBank/DDBJ whole genome shotgun (WGS) entry which is preliminary data.</text>
</comment>
<accession>A0ACB9YMK6</accession>
<protein>
    <submittedName>
        <fullName evidence="1">Uncharacterized protein</fullName>
    </submittedName>
</protein>
<sequence>MRTEMNRAMILESRRTMGQSKRLKKLTLLATYFIPLTFTALIFGMDFELFGQGDPPLCRYVVLAAPLTFLTHLESTLDVPAWKRCVTASLAAKKLPWRRQQEGILDP</sequence>
<dbReference type="EMBL" id="MU393595">
    <property type="protein sequence ID" value="KAI4860204.1"/>
    <property type="molecule type" value="Genomic_DNA"/>
</dbReference>
<evidence type="ECO:0000313" key="2">
    <source>
        <dbReference type="Proteomes" id="UP001497700"/>
    </source>
</evidence>
<gene>
    <name evidence="1" type="ORF">F4820DRAFT_119304</name>
</gene>
<name>A0ACB9YMK6_9PEZI</name>
<evidence type="ECO:0000313" key="1">
    <source>
        <dbReference type="EMBL" id="KAI4860204.1"/>
    </source>
</evidence>
<reference evidence="1 2" key="1">
    <citation type="journal article" date="2022" name="New Phytol.">
        <title>Ecological generalism drives hyperdiversity of secondary metabolite gene clusters in xylarialean endophytes.</title>
        <authorList>
            <person name="Franco M.E.E."/>
            <person name="Wisecaver J.H."/>
            <person name="Arnold A.E."/>
            <person name="Ju Y.M."/>
            <person name="Slot J.C."/>
            <person name="Ahrendt S."/>
            <person name="Moore L.P."/>
            <person name="Eastman K.E."/>
            <person name="Scott K."/>
            <person name="Konkel Z."/>
            <person name="Mondo S.J."/>
            <person name="Kuo A."/>
            <person name="Hayes R.D."/>
            <person name="Haridas S."/>
            <person name="Andreopoulos B."/>
            <person name="Riley R."/>
            <person name="LaButti K."/>
            <person name="Pangilinan J."/>
            <person name="Lipzen A."/>
            <person name="Amirebrahimi M."/>
            <person name="Yan J."/>
            <person name="Adam C."/>
            <person name="Keymanesh K."/>
            <person name="Ng V."/>
            <person name="Louie K."/>
            <person name="Northen T."/>
            <person name="Drula E."/>
            <person name="Henrissat B."/>
            <person name="Hsieh H.M."/>
            <person name="Youens-Clark K."/>
            <person name="Lutzoni F."/>
            <person name="Miadlikowska J."/>
            <person name="Eastwood D.C."/>
            <person name="Hamelin R.C."/>
            <person name="Grigoriev I.V."/>
            <person name="U'Ren J.M."/>
        </authorList>
    </citation>
    <scope>NUCLEOTIDE SEQUENCE [LARGE SCALE GENOMIC DNA]</scope>
    <source>
        <strain evidence="1 2">CBS 119005</strain>
    </source>
</reference>
<dbReference type="Proteomes" id="UP001497700">
    <property type="component" value="Unassembled WGS sequence"/>
</dbReference>